<accession>A0ABQ7GUE9</accession>
<evidence type="ECO:0000313" key="3">
    <source>
        <dbReference type="Proteomes" id="UP000815325"/>
    </source>
</evidence>
<protein>
    <submittedName>
        <fullName evidence="2">Uncharacterized protein</fullName>
    </submittedName>
</protein>
<feature type="region of interest" description="Disordered" evidence="1">
    <location>
        <begin position="438"/>
        <end position="469"/>
    </location>
</feature>
<feature type="compositionally biased region" description="Low complexity" evidence="1">
    <location>
        <begin position="322"/>
        <end position="339"/>
    </location>
</feature>
<feature type="compositionally biased region" description="Polar residues" evidence="1">
    <location>
        <begin position="440"/>
        <end position="459"/>
    </location>
</feature>
<name>A0ABQ7GUE9_DUNSA</name>
<sequence>MVPPQQPVGDAAATPSSTVQEMLLTEARAEIGRLRTENFQCKRLADERLGALQRLSGERDQLLAQYHQHQSLLAACQAQIQQLQGVEVQLAELQHAQQTLQQEHELSLRARRILQEELVDERRQRKQVEESKAALESERSRHQRSKDDLALSLRVARKKAEEAEEEQLRAEQEAAQLREELRTLQSGAGGGGGGEQDVGEAGSSVGSNHFLHPHKTSLPGYEQVAVEEALRAAEYERCRAEALLSRLAAAEEEVASLGQELQAMEGLRTELLRAQHALRELQANRNELQQQDGSRPPDTSQPQPPPTQLQPSPPPPSPPHLQPEQQAQQGPATTQTPLPDHLALSQHGLQPSADRVLPPDTLAEVEALQSKVAKLKASRDKLLEQIDKQWEELDRMGMESKAASDELASTRRLAANWEAQAQDSLAHVDRLKEMLEEASTWGNGPGNPSQAESNPSNADKPQGVGNAAGASAVSEATLLQERARTAEMELTARACAAELLRAQHASMSMGKAMLPALSGIEYRLIGMLRTQQINQQ</sequence>
<dbReference type="PANTHER" id="PTHR48163">
    <property type="entry name" value="BNAC02G25670D PROTEIN"/>
    <property type="match status" value="1"/>
</dbReference>
<feature type="region of interest" description="Disordered" evidence="1">
    <location>
        <begin position="286"/>
        <end position="339"/>
    </location>
</feature>
<feature type="region of interest" description="Disordered" evidence="1">
    <location>
        <begin position="121"/>
        <end position="147"/>
    </location>
</feature>
<comment type="caution">
    <text evidence="2">The sequence shown here is derived from an EMBL/GenBank/DDBJ whole genome shotgun (WGS) entry which is preliminary data.</text>
</comment>
<feature type="region of interest" description="Disordered" evidence="1">
    <location>
        <begin position="184"/>
        <end position="216"/>
    </location>
</feature>
<gene>
    <name evidence="2" type="ORF">DUNSADRAFT_3222</name>
</gene>
<reference evidence="2" key="1">
    <citation type="submission" date="2017-08" db="EMBL/GenBank/DDBJ databases">
        <authorList>
            <person name="Polle J.E."/>
            <person name="Barry K."/>
            <person name="Cushman J."/>
            <person name="Schmutz J."/>
            <person name="Tran D."/>
            <person name="Hathwaick L.T."/>
            <person name="Yim W.C."/>
            <person name="Jenkins J."/>
            <person name="Mckie-Krisberg Z.M."/>
            <person name="Prochnik S."/>
            <person name="Lindquist E."/>
            <person name="Dockter R.B."/>
            <person name="Adam C."/>
            <person name="Molina H."/>
            <person name="Bunkerborg J."/>
            <person name="Jin E."/>
            <person name="Buchheim M."/>
            <person name="Magnuson J."/>
        </authorList>
    </citation>
    <scope>NUCLEOTIDE SEQUENCE</scope>
    <source>
        <strain evidence="2">CCAP 19/18</strain>
    </source>
</reference>
<dbReference type="PANTHER" id="PTHR48163:SF2">
    <property type="entry name" value="EXPRESSED PROTEIN"/>
    <property type="match status" value="1"/>
</dbReference>
<feature type="compositionally biased region" description="Gly residues" evidence="1">
    <location>
        <begin position="187"/>
        <end position="196"/>
    </location>
</feature>
<proteinExistence type="predicted"/>
<organism evidence="2 3">
    <name type="scientific">Dunaliella salina</name>
    <name type="common">Green alga</name>
    <name type="synonym">Protococcus salinus</name>
    <dbReference type="NCBI Taxonomy" id="3046"/>
    <lineage>
        <taxon>Eukaryota</taxon>
        <taxon>Viridiplantae</taxon>
        <taxon>Chlorophyta</taxon>
        <taxon>core chlorophytes</taxon>
        <taxon>Chlorophyceae</taxon>
        <taxon>CS clade</taxon>
        <taxon>Chlamydomonadales</taxon>
        <taxon>Dunaliellaceae</taxon>
        <taxon>Dunaliella</taxon>
    </lineage>
</organism>
<feature type="compositionally biased region" description="Pro residues" evidence="1">
    <location>
        <begin position="302"/>
        <end position="321"/>
    </location>
</feature>
<keyword evidence="3" id="KW-1185">Reference proteome</keyword>
<dbReference type="Proteomes" id="UP000815325">
    <property type="component" value="Unassembled WGS sequence"/>
</dbReference>
<evidence type="ECO:0000256" key="1">
    <source>
        <dbReference type="SAM" id="MobiDB-lite"/>
    </source>
</evidence>
<dbReference type="EMBL" id="MU069586">
    <property type="protein sequence ID" value="KAF5838242.1"/>
    <property type="molecule type" value="Genomic_DNA"/>
</dbReference>
<evidence type="ECO:0000313" key="2">
    <source>
        <dbReference type="EMBL" id="KAF5838242.1"/>
    </source>
</evidence>